<organism evidence="9 10">
    <name type="scientific">Hermanssonia centrifuga</name>
    <dbReference type="NCBI Taxonomy" id="98765"/>
    <lineage>
        <taxon>Eukaryota</taxon>
        <taxon>Fungi</taxon>
        <taxon>Dikarya</taxon>
        <taxon>Basidiomycota</taxon>
        <taxon>Agaricomycotina</taxon>
        <taxon>Agaricomycetes</taxon>
        <taxon>Polyporales</taxon>
        <taxon>Meruliaceae</taxon>
        <taxon>Hermanssonia</taxon>
    </lineage>
</organism>
<comment type="similarity">
    <text evidence="2">Belongs to the ERCC1/RAD10/SWI10 family.</text>
</comment>
<feature type="domain" description="ERCC1-like central" evidence="8">
    <location>
        <begin position="26"/>
        <end position="70"/>
    </location>
</feature>
<dbReference type="GO" id="GO:0000110">
    <property type="term" value="C:nucleotide-excision repair factor 1 complex"/>
    <property type="evidence" value="ECO:0007669"/>
    <property type="project" value="TreeGrafter"/>
</dbReference>
<keyword evidence="3" id="KW-0227">DNA damage</keyword>
<keyword evidence="5" id="KW-0234">DNA repair</keyword>
<evidence type="ECO:0000256" key="2">
    <source>
        <dbReference type="ARBA" id="ARBA00008283"/>
    </source>
</evidence>
<dbReference type="PANTHER" id="PTHR12749:SF0">
    <property type="entry name" value="DNA EXCISION REPAIR PROTEIN ERCC-1"/>
    <property type="match status" value="1"/>
</dbReference>
<dbReference type="GO" id="GO:0003697">
    <property type="term" value="F:single-stranded DNA binding"/>
    <property type="evidence" value="ECO:0007669"/>
    <property type="project" value="TreeGrafter"/>
</dbReference>
<evidence type="ECO:0000256" key="1">
    <source>
        <dbReference type="ARBA" id="ARBA00004123"/>
    </source>
</evidence>
<dbReference type="PANTHER" id="PTHR12749">
    <property type="entry name" value="EXCISION REPAIR CROSS-COMPLEMENTING 1 ERCC1"/>
    <property type="match status" value="1"/>
</dbReference>
<gene>
    <name evidence="9" type="ORF">EW026_g2519</name>
</gene>
<keyword evidence="6" id="KW-0539">Nucleus</keyword>
<dbReference type="GO" id="GO:0003684">
    <property type="term" value="F:damaged DNA binding"/>
    <property type="evidence" value="ECO:0007669"/>
    <property type="project" value="InterPro"/>
</dbReference>
<dbReference type="GO" id="GO:0070914">
    <property type="term" value="P:UV-damage excision repair"/>
    <property type="evidence" value="ECO:0007669"/>
    <property type="project" value="TreeGrafter"/>
</dbReference>
<accession>A0A4V3XB15</accession>
<dbReference type="Gene3D" id="1.10.150.20">
    <property type="entry name" value="5' to 3' exonuclease, C-terminal subdomain"/>
    <property type="match status" value="1"/>
</dbReference>
<feature type="compositionally biased region" description="Acidic residues" evidence="7">
    <location>
        <begin position="255"/>
        <end position="264"/>
    </location>
</feature>
<dbReference type="InterPro" id="IPR004579">
    <property type="entry name" value="ERCC1/RAD10/SWI10"/>
</dbReference>
<dbReference type="SUPFAM" id="SSF52980">
    <property type="entry name" value="Restriction endonuclease-like"/>
    <property type="match status" value="1"/>
</dbReference>
<comment type="caution">
    <text evidence="9">The sequence shown here is derived from an EMBL/GenBank/DDBJ whole genome shotgun (WGS) entry which is preliminary data.</text>
</comment>
<feature type="compositionally biased region" description="Low complexity" evidence="7">
    <location>
        <begin position="1"/>
        <end position="17"/>
    </location>
</feature>
<evidence type="ECO:0000313" key="10">
    <source>
        <dbReference type="Proteomes" id="UP000309038"/>
    </source>
</evidence>
<dbReference type="GO" id="GO:0006302">
    <property type="term" value="P:double-strand break repair"/>
    <property type="evidence" value="ECO:0007669"/>
    <property type="project" value="UniProtKB-ARBA"/>
</dbReference>
<evidence type="ECO:0000313" key="9">
    <source>
        <dbReference type="EMBL" id="THG99942.1"/>
    </source>
</evidence>
<keyword evidence="4" id="KW-0238">DNA-binding</keyword>
<protein>
    <recommendedName>
        <fullName evidence="8">ERCC1-like central domain-containing protein</fullName>
    </recommendedName>
</protein>
<dbReference type="Pfam" id="PF14520">
    <property type="entry name" value="HHH_5"/>
    <property type="match status" value="1"/>
</dbReference>
<evidence type="ECO:0000256" key="3">
    <source>
        <dbReference type="ARBA" id="ARBA00022763"/>
    </source>
</evidence>
<proteinExistence type="inferred from homology"/>
<feature type="region of interest" description="Disordered" evidence="7">
    <location>
        <begin position="195"/>
        <end position="286"/>
    </location>
</feature>
<reference evidence="9 10" key="1">
    <citation type="submission" date="2019-02" db="EMBL/GenBank/DDBJ databases">
        <title>Genome sequencing of the rare red list fungi Phlebia centrifuga.</title>
        <authorList>
            <person name="Buettner E."/>
            <person name="Kellner H."/>
        </authorList>
    </citation>
    <scope>NUCLEOTIDE SEQUENCE [LARGE SCALE GENOMIC DNA]</scope>
    <source>
        <strain evidence="9 10">DSM 108282</strain>
    </source>
</reference>
<dbReference type="AlphaFoldDB" id="A0A4V3XB15"/>
<dbReference type="SUPFAM" id="SSF47781">
    <property type="entry name" value="RuvA domain 2-like"/>
    <property type="match status" value="1"/>
</dbReference>
<evidence type="ECO:0000256" key="4">
    <source>
        <dbReference type="ARBA" id="ARBA00023125"/>
    </source>
</evidence>
<dbReference type="GO" id="GO:0070522">
    <property type="term" value="C:ERCC4-ERCC1 complex"/>
    <property type="evidence" value="ECO:0007669"/>
    <property type="project" value="TreeGrafter"/>
</dbReference>
<evidence type="ECO:0000259" key="8">
    <source>
        <dbReference type="Pfam" id="PF03834"/>
    </source>
</evidence>
<dbReference type="EMBL" id="SGPJ01000064">
    <property type="protein sequence ID" value="THG99942.1"/>
    <property type="molecule type" value="Genomic_DNA"/>
</dbReference>
<dbReference type="InterPro" id="IPR011335">
    <property type="entry name" value="Restrct_endonuc-II-like"/>
</dbReference>
<dbReference type="Proteomes" id="UP000309038">
    <property type="component" value="Unassembled WGS sequence"/>
</dbReference>
<evidence type="ECO:0000256" key="5">
    <source>
        <dbReference type="ARBA" id="ARBA00023204"/>
    </source>
</evidence>
<evidence type="ECO:0000256" key="7">
    <source>
        <dbReference type="SAM" id="MobiDB-lite"/>
    </source>
</evidence>
<dbReference type="InterPro" id="IPR047260">
    <property type="entry name" value="ERCC1-like_central_dom"/>
</dbReference>
<evidence type="ECO:0000256" key="6">
    <source>
        <dbReference type="ARBA" id="ARBA00023242"/>
    </source>
</evidence>
<sequence>MATPATTSAAKSKAKPPVVQPGGGKNIIVNPCQRGNPLLECVKNVGKEFGDIVVDYQVGKTTGVLYLSMEEAGFYLSTFKQFEHKPPDLIKERVDKDYHSMLRTVLTSVSKVNKTDVEILRTSFGSFANIARSTSEQLLQLPGFGQVKARRIRDAFEKPFRNNATSALSFQQPILAQGKGQSTNGATSIRREAEMGPLASIHESPTSRTTRDPSPIWDIELDLNSSPPLEEPAARQFTPGPSNPKKRPPSPVWDIELDLNEESEDHTIHKRHRGDAEEFDPTSLLQ</sequence>
<keyword evidence="10" id="KW-1185">Reference proteome</keyword>
<dbReference type="GO" id="GO:0006312">
    <property type="term" value="P:mitotic recombination"/>
    <property type="evidence" value="ECO:0007669"/>
    <property type="project" value="TreeGrafter"/>
</dbReference>
<dbReference type="Pfam" id="PF03834">
    <property type="entry name" value="Rad10"/>
    <property type="match status" value="1"/>
</dbReference>
<feature type="region of interest" description="Disordered" evidence="7">
    <location>
        <begin position="1"/>
        <end position="24"/>
    </location>
</feature>
<comment type="subcellular location">
    <subcellularLocation>
        <location evidence="1">Nucleus</location>
    </subcellularLocation>
</comment>
<dbReference type="InterPro" id="IPR010994">
    <property type="entry name" value="RuvA_2-like"/>
</dbReference>
<name>A0A4V3XB15_9APHY</name>